<keyword evidence="3 4" id="KW-0732">Signal</keyword>
<organism evidence="6 7">
    <name type="scientific">Pristionchus entomophagus</name>
    <dbReference type="NCBI Taxonomy" id="358040"/>
    <lineage>
        <taxon>Eukaryota</taxon>
        <taxon>Metazoa</taxon>
        <taxon>Ecdysozoa</taxon>
        <taxon>Nematoda</taxon>
        <taxon>Chromadorea</taxon>
        <taxon>Rhabditida</taxon>
        <taxon>Rhabditina</taxon>
        <taxon>Diplogasteromorpha</taxon>
        <taxon>Diplogasteroidea</taxon>
        <taxon>Neodiplogasteridae</taxon>
        <taxon>Pristionchus</taxon>
    </lineage>
</organism>
<evidence type="ECO:0000313" key="6">
    <source>
        <dbReference type="EMBL" id="GMS90055.1"/>
    </source>
</evidence>
<dbReference type="AlphaFoldDB" id="A0AAV5T4M9"/>
<dbReference type="PANTHER" id="PTHR46706">
    <property type="entry name" value="PROTEIN QUA-1-RELATED"/>
    <property type="match status" value="1"/>
</dbReference>
<feature type="chain" id="PRO_5043618919" description="Hint domain-containing protein" evidence="4">
    <location>
        <begin position="27"/>
        <end position="519"/>
    </location>
</feature>
<evidence type="ECO:0000256" key="1">
    <source>
        <dbReference type="ARBA" id="ARBA00004239"/>
    </source>
</evidence>
<dbReference type="PRINTS" id="PR00632">
    <property type="entry name" value="SONICHHOG"/>
</dbReference>
<dbReference type="EMBL" id="BTSX01000003">
    <property type="protein sequence ID" value="GMS90055.1"/>
    <property type="molecule type" value="Genomic_DNA"/>
</dbReference>
<protein>
    <recommendedName>
        <fullName evidence="5">Hint domain-containing protein</fullName>
    </recommendedName>
</protein>
<dbReference type="Gene3D" id="2.170.16.10">
    <property type="entry name" value="Hedgehog/Intein (Hint) domain"/>
    <property type="match status" value="1"/>
</dbReference>
<dbReference type="GO" id="GO:0016539">
    <property type="term" value="P:intein-mediated protein splicing"/>
    <property type="evidence" value="ECO:0007669"/>
    <property type="project" value="InterPro"/>
</dbReference>
<dbReference type="InterPro" id="IPR052140">
    <property type="entry name" value="Dev_Signal_Hedgehog-like"/>
</dbReference>
<sequence length="519" mass="56581">SFPADFPFIRMRRILLASLLVTLSTASFCGDSSIPFSLEVLPSGQLVLGCARPTCFGWAPNGQPASSTAFFYRIQDTDDGYMRSERTSIPAFGPSDDRYNRPQTAVCEQSFSSADCGGTHQWVGGIAPLQNLTTYPIMLRCCGFQPLQMSEDRGLAAMTPGQIVVGGEVISSGLQVGFDYISDIAKGVREDGSLQYDVSIRRMSCAGLPEDSDPAKKYGAAARAAARAHQAPTQSVDSPLPLPPSGNAILEEIIQEEAIQLPPGTQFNQAPQPPPQQFVQPPVQQAVAPQYYQPPVQFYSGGGGGGQWCFTDDMTVEMLGGGQKRMDQLQKQDWVLAVDKDQLVYVPVEFWLHRVPSQEAEFNEFETEDGKTIKLTDKHYIFKGDCSRVGSGPVTISSLSQEAVTADQVQAGDCLYALGDKDRELHEIRVVRTGRVTQQGIFAPMTSSGKIIVNGVHASCHNIQQEHTTGQTLFKYVDWMNQLYEAIFGSDPDEVVETPAGLTTIIAMADLVVPKNIEF</sequence>
<reference evidence="6" key="1">
    <citation type="submission" date="2023-10" db="EMBL/GenBank/DDBJ databases">
        <title>Genome assembly of Pristionchus species.</title>
        <authorList>
            <person name="Yoshida K."/>
            <person name="Sommer R.J."/>
        </authorList>
    </citation>
    <scope>NUCLEOTIDE SEQUENCE</scope>
    <source>
        <strain evidence="6">RS0144</strain>
    </source>
</reference>
<feature type="signal peptide" evidence="4">
    <location>
        <begin position="1"/>
        <end position="26"/>
    </location>
</feature>
<dbReference type="Pfam" id="PF01079">
    <property type="entry name" value="Hint"/>
    <property type="match status" value="1"/>
</dbReference>
<evidence type="ECO:0000256" key="2">
    <source>
        <dbReference type="ARBA" id="ARBA00022473"/>
    </source>
</evidence>
<dbReference type="SMART" id="SM00306">
    <property type="entry name" value="HintN"/>
    <property type="match status" value="1"/>
</dbReference>
<keyword evidence="2" id="KW-0217">Developmental protein</keyword>
<evidence type="ECO:0000256" key="3">
    <source>
        <dbReference type="ARBA" id="ARBA00022729"/>
    </source>
</evidence>
<dbReference type="InterPro" id="IPR036844">
    <property type="entry name" value="Hint_dom_sf"/>
</dbReference>
<evidence type="ECO:0000256" key="4">
    <source>
        <dbReference type="SAM" id="SignalP"/>
    </source>
</evidence>
<feature type="domain" description="Hint" evidence="5">
    <location>
        <begin position="307"/>
        <end position="419"/>
    </location>
</feature>
<comment type="subcellular location">
    <subcellularLocation>
        <location evidence="1">Secreted</location>
        <location evidence="1">Extracellular space</location>
    </subcellularLocation>
</comment>
<dbReference type="InterPro" id="IPR001767">
    <property type="entry name" value="Hedgehog_Hint"/>
</dbReference>
<evidence type="ECO:0000259" key="5">
    <source>
        <dbReference type="SMART" id="SM00306"/>
    </source>
</evidence>
<dbReference type="InterPro" id="IPR006141">
    <property type="entry name" value="Intein_N"/>
</dbReference>
<dbReference type="InterPro" id="IPR001657">
    <property type="entry name" value="Hedgehog"/>
</dbReference>
<gene>
    <name evidence="6" type="ORF">PENTCL1PPCAC_12230</name>
</gene>
<dbReference type="CDD" id="cd00081">
    <property type="entry name" value="Hint"/>
    <property type="match status" value="1"/>
</dbReference>
<dbReference type="GO" id="GO:0048731">
    <property type="term" value="P:system development"/>
    <property type="evidence" value="ECO:0007669"/>
    <property type="project" value="UniProtKB-ARBA"/>
</dbReference>
<dbReference type="GO" id="GO:0016540">
    <property type="term" value="P:protein autoprocessing"/>
    <property type="evidence" value="ECO:0007669"/>
    <property type="project" value="InterPro"/>
</dbReference>
<dbReference type="GO" id="GO:0007267">
    <property type="term" value="P:cell-cell signaling"/>
    <property type="evidence" value="ECO:0007669"/>
    <property type="project" value="InterPro"/>
</dbReference>
<keyword evidence="7" id="KW-1185">Reference proteome</keyword>
<name>A0AAV5T4M9_9BILA</name>
<dbReference type="SUPFAM" id="SSF51294">
    <property type="entry name" value="Hedgehog/intein (Hint) domain"/>
    <property type="match status" value="1"/>
</dbReference>
<proteinExistence type="predicted"/>
<dbReference type="PANTHER" id="PTHR46706:SF12">
    <property type="entry name" value="PROTEIN QUA-1-RELATED"/>
    <property type="match status" value="1"/>
</dbReference>
<accession>A0AAV5T4M9</accession>
<feature type="non-terminal residue" evidence="6">
    <location>
        <position position="1"/>
    </location>
</feature>
<dbReference type="GO" id="GO:0005576">
    <property type="term" value="C:extracellular region"/>
    <property type="evidence" value="ECO:0007669"/>
    <property type="project" value="UniProtKB-SubCell"/>
</dbReference>
<comment type="caution">
    <text evidence="6">The sequence shown here is derived from an EMBL/GenBank/DDBJ whole genome shotgun (WGS) entry which is preliminary data.</text>
</comment>
<evidence type="ECO:0000313" key="7">
    <source>
        <dbReference type="Proteomes" id="UP001432027"/>
    </source>
</evidence>
<dbReference type="PROSITE" id="PS50817">
    <property type="entry name" value="INTEIN_N_TER"/>
    <property type="match status" value="1"/>
</dbReference>
<dbReference type="Proteomes" id="UP001432027">
    <property type="component" value="Unassembled WGS sequence"/>
</dbReference>
<dbReference type="InterPro" id="IPR003587">
    <property type="entry name" value="Hint_dom_N"/>
</dbReference>